<dbReference type="Gene3D" id="1.20.1070.10">
    <property type="entry name" value="Rhodopsin 7-helix transmembrane proteins"/>
    <property type="match status" value="1"/>
</dbReference>
<dbReference type="PANTHER" id="PTHR22943">
    <property type="entry name" value="7-TRANSMEMBRANE DOMAIN RECEPTOR C.ELEGANS"/>
    <property type="match status" value="1"/>
</dbReference>
<feature type="transmembrane region" description="Helical" evidence="1">
    <location>
        <begin position="229"/>
        <end position="262"/>
    </location>
</feature>
<name>A0A1I7SS95_BURXY</name>
<accession>A0A1I7SS95</accession>
<feature type="transmembrane region" description="Helical" evidence="1">
    <location>
        <begin position="189"/>
        <end position="208"/>
    </location>
</feature>
<evidence type="ECO:0000313" key="3">
    <source>
        <dbReference type="EMBL" id="CAG9097870.1"/>
    </source>
</evidence>
<dbReference type="EMBL" id="CAJFDI010000002">
    <property type="protein sequence ID" value="CAD5215759.1"/>
    <property type="molecule type" value="Genomic_DNA"/>
</dbReference>
<gene>
    <name evidence="2" type="ORF">BXYJ_LOCUS4190</name>
</gene>
<keyword evidence="1" id="KW-0812">Transmembrane</keyword>
<organism evidence="4 6">
    <name type="scientific">Bursaphelenchus xylophilus</name>
    <name type="common">Pinewood nematode worm</name>
    <name type="synonym">Aphelenchoides xylophilus</name>
    <dbReference type="NCBI Taxonomy" id="6326"/>
    <lineage>
        <taxon>Eukaryota</taxon>
        <taxon>Metazoa</taxon>
        <taxon>Ecdysozoa</taxon>
        <taxon>Nematoda</taxon>
        <taxon>Chromadorea</taxon>
        <taxon>Rhabditida</taxon>
        <taxon>Tylenchina</taxon>
        <taxon>Tylenchomorpha</taxon>
        <taxon>Aphelenchoidea</taxon>
        <taxon>Aphelenchoididae</taxon>
        <taxon>Bursaphelenchus</taxon>
    </lineage>
</organism>
<sequence>MGTFLTFNQLLASVFGVIFNLLLLYLVKNATSLDIKAYSRLLALHSSADLLFVLIFTICSLRVVTTDTQLFVVVTGVLSNYGPTLGRTTILVYTMIFILEITLIPIDYFYRYMMVCKNRQFTTSRLMYCVCVSIGFAFIQTLISNFCIEFGPSPENLHYWKVINKTLQYDVTLPYAAYDPSNKYVSYNFISAVLIISISYNIIGYCTFKIRKTLRANERSRVRRESRRISVQITRIMILQALLPCIVFCAPAALVCSSFLLGIEFNSMHDFVCISIHWMPACKPLATIFIVHPYRRAFLRRINYRLAGETTVVSSNEESCSIKNTYSEPNEIYL</sequence>
<evidence type="ECO:0000313" key="6">
    <source>
        <dbReference type="WBParaSite" id="BXY_1591200.1"/>
    </source>
</evidence>
<evidence type="ECO:0000313" key="5">
    <source>
        <dbReference type="Proteomes" id="UP000659654"/>
    </source>
</evidence>
<feature type="transmembrane region" description="Helical" evidence="1">
    <location>
        <begin position="85"/>
        <end position="106"/>
    </location>
</feature>
<dbReference type="PANTHER" id="PTHR22943:SF248">
    <property type="entry name" value="SEVEN TM RECEPTOR"/>
    <property type="match status" value="1"/>
</dbReference>
<dbReference type="Proteomes" id="UP000582659">
    <property type="component" value="Unassembled WGS sequence"/>
</dbReference>
<proteinExistence type="predicted"/>
<keyword evidence="1" id="KW-0472">Membrane</keyword>
<reference evidence="3" key="2">
    <citation type="submission" date="2020-08" db="EMBL/GenBank/DDBJ databases">
        <authorList>
            <person name="Kikuchi T."/>
        </authorList>
    </citation>
    <scope>NUCLEOTIDE SEQUENCE</scope>
    <source>
        <strain evidence="2">Ka4C1</strain>
    </source>
</reference>
<feature type="transmembrane region" description="Helical" evidence="1">
    <location>
        <begin position="268"/>
        <end position="291"/>
    </location>
</feature>
<dbReference type="OrthoDB" id="5858446at2759"/>
<evidence type="ECO:0000313" key="4">
    <source>
        <dbReference type="Proteomes" id="UP000095284"/>
    </source>
</evidence>
<dbReference type="Proteomes" id="UP000095284">
    <property type="component" value="Unplaced"/>
</dbReference>
<feature type="transmembrane region" description="Helical" evidence="1">
    <location>
        <begin position="126"/>
        <end position="143"/>
    </location>
</feature>
<reference evidence="6" key="1">
    <citation type="submission" date="2016-11" db="UniProtKB">
        <authorList>
            <consortium name="WormBaseParasite"/>
        </authorList>
    </citation>
    <scope>IDENTIFICATION</scope>
</reference>
<dbReference type="InterPro" id="IPR019428">
    <property type="entry name" value="7TM_GPCR_serpentine_rcpt_Str"/>
</dbReference>
<dbReference type="AlphaFoldDB" id="A0A1I7SS95"/>
<feature type="transmembrane region" description="Helical" evidence="1">
    <location>
        <begin position="48"/>
        <end position="65"/>
    </location>
</feature>
<evidence type="ECO:0000313" key="2">
    <source>
        <dbReference type="EMBL" id="CAD5215759.1"/>
    </source>
</evidence>
<dbReference type="Pfam" id="PF10326">
    <property type="entry name" value="7TM_GPCR_Str"/>
    <property type="match status" value="1"/>
</dbReference>
<evidence type="ECO:0000256" key="1">
    <source>
        <dbReference type="SAM" id="Phobius"/>
    </source>
</evidence>
<feature type="transmembrane region" description="Helical" evidence="1">
    <location>
        <begin position="6"/>
        <end position="27"/>
    </location>
</feature>
<protein>
    <submittedName>
        <fullName evidence="2">(pine wood nematode) hypothetical protein</fullName>
    </submittedName>
</protein>
<dbReference type="EMBL" id="CAJFCV020000002">
    <property type="protein sequence ID" value="CAG9097870.1"/>
    <property type="molecule type" value="Genomic_DNA"/>
</dbReference>
<keyword evidence="5" id="KW-1185">Reference proteome</keyword>
<keyword evidence="1" id="KW-1133">Transmembrane helix</keyword>
<dbReference type="Proteomes" id="UP000659654">
    <property type="component" value="Unassembled WGS sequence"/>
</dbReference>
<dbReference type="WBParaSite" id="BXY_1591200.1">
    <property type="protein sequence ID" value="BXY_1591200.1"/>
    <property type="gene ID" value="BXY_1591200"/>
</dbReference>
<dbReference type="SUPFAM" id="SSF81321">
    <property type="entry name" value="Family A G protein-coupled receptor-like"/>
    <property type="match status" value="1"/>
</dbReference>